<feature type="transmembrane region" description="Helical" evidence="4">
    <location>
        <begin position="259"/>
        <end position="282"/>
    </location>
</feature>
<protein>
    <submittedName>
        <fullName evidence="6">MFS transporter</fullName>
    </submittedName>
</protein>
<dbReference type="InterPro" id="IPR020846">
    <property type="entry name" value="MFS_dom"/>
</dbReference>
<feature type="transmembrane region" description="Helical" evidence="4">
    <location>
        <begin position="225"/>
        <end position="247"/>
    </location>
</feature>
<gene>
    <name evidence="6" type="ORF">ABS361_13320</name>
</gene>
<feature type="transmembrane region" description="Helical" evidence="4">
    <location>
        <begin position="178"/>
        <end position="196"/>
    </location>
</feature>
<feature type="transmembrane region" description="Helical" evidence="4">
    <location>
        <begin position="381"/>
        <end position="399"/>
    </location>
</feature>
<dbReference type="PROSITE" id="PS50850">
    <property type="entry name" value="MFS"/>
    <property type="match status" value="1"/>
</dbReference>
<dbReference type="InterPro" id="IPR036259">
    <property type="entry name" value="MFS_trans_sf"/>
</dbReference>
<evidence type="ECO:0000256" key="4">
    <source>
        <dbReference type="SAM" id="Phobius"/>
    </source>
</evidence>
<dbReference type="Gene3D" id="1.20.1250.20">
    <property type="entry name" value="MFS general substrate transporter like domains"/>
    <property type="match status" value="1"/>
</dbReference>
<proteinExistence type="predicted"/>
<evidence type="ECO:0000256" key="1">
    <source>
        <dbReference type="ARBA" id="ARBA00022692"/>
    </source>
</evidence>
<dbReference type="RefSeq" id="WP_407048185.1">
    <property type="nucleotide sequence ID" value="NZ_CP158568.1"/>
</dbReference>
<dbReference type="InterPro" id="IPR011701">
    <property type="entry name" value="MFS"/>
</dbReference>
<dbReference type="GO" id="GO:0022857">
    <property type="term" value="F:transmembrane transporter activity"/>
    <property type="evidence" value="ECO:0007669"/>
    <property type="project" value="InterPro"/>
</dbReference>
<dbReference type="KEGG" id="mflg:ABS361_13320"/>
<sequence>MASPSTAAARPAGSRFSLATIVICGCLVAAINFGPRSSMGFFQLPLIGEHGWSRETFSLAMAIQNLMWGVGAALFGAAADRFGTARTLALGAVVYAIGILVMAWAPAPVWLHVGGGVLVGLGVAASSFGIVMAALGRVVSAEKRTLVFGFATAAGSFGQFFFSPLSQALIQNFGWHDGLIALAGMLMLIPLLAIPLQGRPTPRQAGERDQTIGAALAEAFGHRSYLLLVAGFFVCGFQVAFITTHFPAYIQDLGLEARWGVIALMLIGLFNIVGSLSSGYLGMRLSKRYMLSFIYLARSVVFTAFILIPPTPLTVVLFAATIGILWLSTVPPTNGLVALMFGTRYLAMLGGVVFFSHQVGSFLGVWLGGRLYDLNHSYTPVWWLGVALGIFAGIVHLPIREAPVERLAAPLVPRAQPAE</sequence>
<keyword evidence="2 4" id="KW-1133">Transmembrane helix</keyword>
<feature type="transmembrane region" description="Helical" evidence="4">
    <location>
        <begin position="113"/>
        <end position="135"/>
    </location>
</feature>
<evidence type="ECO:0000256" key="2">
    <source>
        <dbReference type="ARBA" id="ARBA00022989"/>
    </source>
</evidence>
<dbReference type="EMBL" id="CP158568">
    <property type="protein sequence ID" value="XBY43083.1"/>
    <property type="molecule type" value="Genomic_DNA"/>
</dbReference>
<reference evidence="6" key="1">
    <citation type="submission" date="2024-06" db="EMBL/GenBank/DDBJ databases">
        <title>Methylostella associata gen. nov., sp. nov., a novel Ancalomicrobiaceae-affiliated facultatively methylotrophic bacteria that feed on methanotrophs of the genus Methylococcus.</title>
        <authorList>
            <person name="Saltykova V."/>
            <person name="Danilova O.V."/>
            <person name="Oshkin I.Y."/>
            <person name="Belova S.E."/>
            <person name="Pimenov N.V."/>
            <person name="Dedysh S.N."/>
        </authorList>
    </citation>
    <scope>NUCLEOTIDE SEQUENCE</scope>
    <source>
        <strain evidence="6">S20</strain>
    </source>
</reference>
<feature type="transmembrane region" description="Helical" evidence="4">
    <location>
        <begin position="12"/>
        <end position="33"/>
    </location>
</feature>
<evidence type="ECO:0000256" key="3">
    <source>
        <dbReference type="ARBA" id="ARBA00023136"/>
    </source>
</evidence>
<dbReference type="CDD" id="cd17355">
    <property type="entry name" value="MFS_YcxA_like"/>
    <property type="match status" value="1"/>
</dbReference>
<dbReference type="AlphaFoldDB" id="A0AAU7X572"/>
<dbReference type="PANTHER" id="PTHR11360:SF284">
    <property type="entry name" value="EG:103B4.3 PROTEIN-RELATED"/>
    <property type="match status" value="1"/>
</dbReference>
<evidence type="ECO:0000259" key="5">
    <source>
        <dbReference type="PROSITE" id="PS50850"/>
    </source>
</evidence>
<evidence type="ECO:0000313" key="6">
    <source>
        <dbReference type="EMBL" id="XBY43083.1"/>
    </source>
</evidence>
<dbReference type="PANTHER" id="PTHR11360">
    <property type="entry name" value="MONOCARBOXYLATE TRANSPORTER"/>
    <property type="match status" value="1"/>
</dbReference>
<feature type="transmembrane region" description="Helical" evidence="4">
    <location>
        <begin position="345"/>
        <end position="369"/>
    </location>
</feature>
<accession>A0AAU7X572</accession>
<dbReference type="InterPro" id="IPR050327">
    <property type="entry name" value="Proton-linked_MCT"/>
</dbReference>
<feature type="transmembrane region" description="Helical" evidence="4">
    <location>
        <begin position="314"/>
        <end position="333"/>
    </location>
</feature>
<feature type="transmembrane region" description="Helical" evidence="4">
    <location>
        <begin position="57"/>
        <end position="76"/>
    </location>
</feature>
<dbReference type="SUPFAM" id="SSF103473">
    <property type="entry name" value="MFS general substrate transporter"/>
    <property type="match status" value="1"/>
</dbReference>
<feature type="transmembrane region" description="Helical" evidence="4">
    <location>
        <begin position="88"/>
        <end position="107"/>
    </location>
</feature>
<keyword evidence="3 4" id="KW-0472">Membrane</keyword>
<name>A0AAU7X572_9HYPH</name>
<organism evidence="6">
    <name type="scientific">Methyloraptor flagellatus</name>
    <dbReference type="NCBI Taxonomy" id="3162530"/>
    <lineage>
        <taxon>Bacteria</taxon>
        <taxon>Pseudomonadati</taxon>
        <taxon>Pseudomonadota</taxon>
        <taxon>Alphaproteobacteria</taxon>
        <taxon>Hyphomicrobiales</taxon>
        <taxon>Ancalomicrobiaceae</taxon>
        <taxon>Methyloraptor</taxon>
    </lineage>
</organism>
<keyword evidence="1 4" id="KW-0812">Transmembrane</keyword>
<feature type="transmembrane region" description="Helical" evidence="4">
    <location>
        <begin position="147"/>
        <end position="166"/>
    </location>
</feature>
<dbReference type="Pfam" id="PF07690">
    <property type="entry name" value="MFS_1"/>
    <property type="match status" value="1"/>
</dbReference>
<feature type="domain" description="Major facilitator superfamily (MFS) profile" evidence="5">
    <location>
        <begin position="18"/>
        <end position="404"/>
    </location>
</feature>